<dbReference type="STRING" id="43989.cce_0964"/>
<dbReference type="eggNOG" id="COG4293">
    <property type="taxonomic scope" value="Bacteria"/>
</dbReference>
<sequence>MLTELCDALKEWNVAVKALEKGNTILLLRKGGIKEISGQFKVNHNPILLYPTYEHQKPHLLKSDYARLVKTVSSGWHPETVTIGSWANITTIFQVRELPVIKQLYPYHIWTENFVEERFKWKANQPLFILLLQVFLLPKSVIIPYDSSYGGCCSWIKLNQDISLVKSHPVIPENNYYQKVKEIKEIIMSA</sequence>
<dbReference type="PIRSF" id="PIRSF018957">
    <property type="entry name" value="UCP018957"/>
    <property type="match status" value="1"/>
</dbReference>
<dbReference type="RefSeq" id="WP_009547137.1">
    <property type="nucleotide sequence ID" value="NC_010546.1"/>
</dbReference>
<name>B1WSY5_CROS5</name>
<dbReference type="AlphaFoldDB" id="B1WSY5"/>
<organism evidence="1 2">
    <name type="scientific">Crocosphaera subtropica (strain ATCC 51142 / BH68)</name>
    <name type="common">Cyanothece sp. (strain ATCC 51142)</name>
    <dbReference type="NCBI Taxonomy" id="43989"/>
    <lineage>
        <taxon>Bacteria</taxon>
        <taxon>Bacillati</taxon>
        <taxon>Cyanobacteriota</taxon>
        <taxon>Cyanophyceae</taxon>
        <taxon>Oscillatoriophycideae</taxon>
        <taxon>Chroococcales</taxon>
        <taxon>Aphanothecaceae</taxon>
        <taxon>Crocosphaera</taxon>
        <taxon>Crocosphaera subtropica</taxon>
    </lineage>
</organism>
<proteinExistence type="predicted"/>
<dbReference type="OrthoDB" id="9808776at2"/>
<dbReference type="Proteomes" id="UP000001203">
    <property type="component" value="Chromosome circular"/>
</dbReference>
<dbReference type="HOGENOM" id="CLU_085858_3_0_3"/>
<dbReference type="Pfam" id="PF08819">
    <property type="entry name" value="DUF1802"/>
    <property type="match status" value="1"/>
</dbReference>
<evidence type="ECO:0000313" key="1">
    <source>
        <dbReference type="EMBL" id="ACB50315.1"/>
    </source>
</evidence>
<dbReference type="KEGG" id="cyt:cce_0964"/>
<gene>
    <name evidence="1" type="ordered locus">cce_0964</name>
</gene>
<reference evidence="1 2" key="1">
    <citation type="journal article" date="2008" name="Proc. Natl. Acad. Sci. U.S.A.">
        <title>The genome of Cyanothece 51142, a unicellular diazotrophic cyanobacterium important in the marine nitrogen cycle.</title>
        <authorList>
            <person name="Welsh E.A."/>
            <person name="Liberton M."/>
            <person name="Stoeckel J."/>
            <person name="Loh T."/>
            <person name="Elvitigala T."/>
            <person name="Wang C."/>
            <person name="Wollam A."/>
            <person name="Fulton R.S."/>
            <person name="Clifton S.W."/>
            <person name="Jacobs J.M."/>
            <person name="Aurora R."/>
            <person name="Ghosh B.K."/>
            <person name="Sherman L.A."/>
            <person name="Smith R.D."/>
            <person name="Wilson R.K."/>
            <person name="Pakrasi H.B."/>
        </authorList>
    </citation>
    <scope>NUCLEOTIDE SEQUENCE [LARGE SCALE GENOMIC DNA]</scope>
    <source>
        <strain evidence="2">ATCC 51142 / BH68</strain>
    </source>
</reference>
<dbReference type="EMBL" id="CP000806">
    <property type="protein sequence ID" value="ACB50315.1"/>
    <property type="molecule type" value="Genomic_DNA"/>
</dbReference>
<accession>B1WSY5</accession>
<dbReference type="InterPro" id="IPR014923">
    <property type="entry name" value="DUF1802"/>
</dbReference>
<protein>
    <submittedName>
        <fullName evidence="1">UCP018957</fullName>
    </submittedName>
</protein>
<dbReference type="InterPro" id="IPR008307">
    <property type="entry name" value="UCP018957"/>
</dbReference>
<keyword evidence="2" id="KW-1185">Reference proteome</keyword>
<evidence type="ECO:0000313" key="2">
    <source>
        <dbReference type="Proteomes" id="UP000001203"/>
    </source>
</evidence>